<name>A0AAE0HBU5_9PEZI</name>
<organism evidence="4 5">
    <name type="scientific">Chaetomium fimeti</name>
    <dbReference type="NCBI Taxonomy" id="1854472"/>
    <lineage>
        <taxon>Eukaryota</taxon>
        <taxon>Fungi</taxon>
        <taxon>Dikarya</taxon>
        <taxon>Ascomycota</taxon>
        <taxon>Pezizomycotina</taxon>
        <taxon>Sordariomycetes</taxon>
        <taxon>Sordariomycetidae</taxon>
        <taxon>Sordariales</taxon>
        <taxon>Chaetomiaceae</taxon>
        <taxon>Chaetomium</taxon>
    </lineage>
</organism>
<dbReference type="InterPro" id="IPR011032">
    <property type="entry name" value="GroES-like_sf"/>
</dbReference>
<dbReference type="GeneID" id="87838835"/>
<comment type="caution">
    <text evidence="4">The sequence shown here is derived from an EMBL/GenBank/DDBJ whole genome shotgun (WGS) entry which is preliminary data.</text>
</comment>
<comment type="similarity">
    <text evidence="1">Belongs to the zinc-containing alcohol dehydrogenase family.</text>
</comment>
<reference evidence="4" key="1">
    <citation type="journal article" date="2023" name="Mol. Phylogenet. Evol.">
        <title>Genome-scale phylogeny and comparative genomics of the fungal order Sordariales.</title>
        <authorList>
            <person name="Hensen N."/>
            <person name="Bonometti L."/>
            <person name="Westerberg I."/>
            <person name="Brannstrom I.O."/>
            <person name="Guillou S."/>
            <person name="Cros-Aarteil S."/>
            <person name="Calhoun S."/>
            <person name="Haridas S."/>
            <person name="Kuo A."/>
            <person name="Mondo S."/>
            <person name="Pangilinan J."/>
            <person name="Riley R."/>
            <person name="LaButti K."/>
            <person name="Andreopoulos B."/>
            <person name="Lipzen A."/>
            <person name="Chen C."/>
            <person name="Yan M."/>
            <person name="Daum C."/>
            <person name="Ng V."/>
            <person name="Clum A."/>
            <person name="Steindorff A."/>
            <person name="Ohm R.A."/>
            <person name="Martin F."/>
            <person name="Silar P."/>
            <person name="Natvig D.O."/>
            <person name="Lalanne C."/>
            <person name="Gautier V."/>
            <person name="Ament-Velasquez S.L."/>
            <person name="Kruys A."/>
            <person name="Hutchinson M.I."/>
            <person name="Powell A.J."/>
            <person name="Barry K."/>
            <person name="Miller A.N."/>
            <person name="Grigoriev I.V."/>
            <person name="Debuchy R."/>
            <person name="Gladieux P."/>
            <person name="Hiltunen Thoren M."/>
            <person name="Johannesson H."/>
        </authorList>
    </citation>
    <scope>NUCLEOTIDE SEQUENCE</scope>
    <source>
        <strain evidence="4">CBS 168.71</strain>
    </source>
</reference>
<evidence type="ECO:0000259" key="3">
    <source>
        <dbReference type="SMART" id="SM00829"/>
    </source>
</evidence>
<dbReference type="SMART" id="SM00829">
    <property type="entry name" value="PKS_ER"/>
    <property type="match status" value="1"/>
</dbReference>
<dbReference type="SUPFAM" id="SSF50129">
    <property type="entry name" value="GroES-like"/>
    <property type="match status" value="1"/>
</dbReference>
<proteinExistence type="inferred from homology"/>
<evidence type="ECO:0000256" key="2">
    <source>
        <dbReference type="ARBA" id="ARBA00023002"/>
    </source>
</evidence>
<dbReference type="InterPro" id="IPR013154">
    <property type="entry name" value="ADH-like_N"/>
</dbReference>
<dbReference type="GO" id="GO:0016651">
    <property type="term" value="F:oxidoreductase activity, acting on NAD(P)H"/>
    <property type="evidence" value="ECO:0007669"/>
    <property type="project" value="InterPro"/>
</dbReference>
<dbReference type="InterPro" id="IPR013149">
    <property type="entry name" value="ADH-like_C"/>
</dbReference>
<dbReference type="EMBL" id="JAUEPN010000007">
    <property type="protein sequence ID" value="KAK3292731.1"/>
    <property type="molecule type" value="Genomic_DNA"/>
</dbReference>
<dbReference type="PANTHER" id="PTHR45348:SF2">
    <property type="entry name" value="ZINC-TYPE ALCOHOL DEHYDROGENASE-LIKE PROTEIN C2E1P3.01"/>
    <property type="match status" value="1"/>
</dbReference>
<dbReference type="Pfam" id="PF00107">
    <property type="entry name" value="ADH_zinc_N"/>
    <property type="match status" value="1"/>
</dbReference>
<dbReference type="InterPro" id="IPR036291">
    <property type="entry name" value="NAD(P)-bd_dom_sf"/>
</dbReference>
<evidence type="ECO:0000313" key="5">
    <source>
        <dbReference type="Proteomes" id="UP001278766"/>
    </source>
</evidence>
<keyword evidence="5" id="KW-1185">Reference proteome</keyword>
<evidence type="ECO:0000313" key="4">
    <source>
        <dbReference type="EMBL" id="KAK3292731.1"/>
    </source>
</evidence>
<dbReference type="Gene3D" id="3.90.180.10">
    <property type="entry name" value="Medium-chain alcohol dehydrogenases, catalytic domain"/>
    <property type="match status" value="1"/>
</dbReference>
<sequence length="353" mass="36326">MASNSAAWLHKASTPLEVGEAPMPTAGPNELVIRNAAIAINPLDCHMQAAGVFVQQWPSVFGCDVAGEVHEVGSEVHERFKVGDRVIGHAINLTTGRPQDGAFALYTVVPADKAAILPASIPFTDGVVLPLALEAAVCALSVKQPGTALPNVPTPALGLPYPSLTKPTPSAGKSKTLVVYGGSSSVGSMTTQLATAAGVRVIAVASARNFDLCRACGAAAVFDYHDPGFVDEVIGAATAAGGEFVGVFDAISTPETYAHSLAMLAKLGGGHLACVHPPPPAEDVPANVQAGMIFAVDDVATPVWRDYVTPALREGKLKCLPPPLVVGKGLEYIQEALEKCEAGVSATKLVVEI</sequence>
<dbReference type="InterPro" id="IPR020843">
    <property type="entry name" value="ER"/>
</dbReference>
<gene>
    <name evidence="4" type="ORF">B0H64DRAFT_365862</name>
</gene>
<dbReference type="Pfam" id="PF08240">
    <property type="entry name" value="ADH_N"/>
    <property type="match status" value="1"/>
</dbReference>
<keyword evidence="2" id="KW-0560">Oxidoreductase</keyword>
<dbReference type="RefSeq" id="XP_062656245.1">
    <property type="nucleotide sequence ID" value="XM_062801887.1"/>
</dbReference>
<dbReference type="AlphaFoldDB" id="A0AAE0HBU5"/>
<feature type="domain" description="Enoyl reductase (ER)" evidence="3">
    <location>
        <begin position="13"/>
        <end position="351"/>
    </location>
</feature>
<dbReference type="InterPro" id="IPR047122">
    <property type="entry name" value="Trans-enoyl_RdTase-like"/>
</dbReference>
<dbReference type="Gene3D" id="3.40.50.720">
    <property type="entry name" value="NAD(P)-binding Rossmann-like Domain"/>
    <property type="match status" value="1"/>
</dbReference>
<evidence type="ECO:0000256" key="1">
    <source>
        <dbReference type="ARBA" id="ARBA00008072"/>
    </source>
</evidence>
<dbReference type="SUPFAM" id="SSF51735">
    <property type="entry name" value="NAD(P)-binding Rossmann-fold domains"/>
    <property type="match status" value="1"/>
</dbReference>
<dbReference type="Proteomes" id="UP001278766">
    <property type="component" value="Unassembled WGS sequence"/>
</dbReference>
<protein>
    <submittedName>
        <fullName evidence="4">Quinone oxidoreductase</fullName>
    </submittedName>
</protein>
<dbReference type="PANTHER" id="PTHR45348">
    <property type="entry name" value="HYPOTHETICAL OXIDOREDUCTASE (EUROFUNG)"/>
    <property type="match status" value="1"/>
</dbReference>
<dbReference type="CDD" id="cd08249">
    <property type="entry name" value="enoyl_reductase_like"/>
    <property type="match status" value="1"/>
</dbReference>
<reference evidence="4" key="2">
    <citation type="submission" date="2023-06" db="EMBL/GenBank/DDBJ databases">
        <authorList>
            <consortium name="Lawrence Berkeley National Laboratory"/>
            <person name="Haridas S."/>
            <person name="Hensen N."/>
            <person name="Bonometti L."/>
            <person name="Westerberg I."/>
            <person name="Brannstrom I.O."/>
            <person name="Guillou S."/>
            <person name="Cros-Aarteil S."/>
            <person name="Calhoun S."/>
            <person name="Kuo A."/>
            <person name="Mondo S."/>
            <person name="Pangilinan J."/>
            <person name="Riley R."/>
            <person name="Labutti K."/>
            <person name="Andreopoulos B."/>
            <person name="Lipzen A."/>
            <person name="Chen C."/>
            <person name="Yanf M."/>
            <person name="Daum C."/>
            <person name="Ng V."/>
            <person name="Clum A."/>
            <person name="Steindorff A."/>
            <person name="Ohm R."/>
            <person name="Martin F."/>
            <person name="Silar P."/>
            <person name="Natvig D."/>
            <person name="Lalanne C."/>
            <person name="Gautier V."/>
            <person name="Ament-Velasquez S.L."/>
            <person name="Kruys A."/>
            <person name="Hutchinson M.I."/>
            <person name="Powell A.J."/>
            <person name="Barry K."/>
            <person name="Miller A.N."/>
            <person name="Grigoriev I.V."/>
            <person name="Debuchy R."/>
            <person name="Gladieux P."/>
            <person name="Thoren M.H."/>
            <person name="Johannesson H."/>
        </authorList>
    </citation>
    <scope>NUCLEOTIDE SEQUENCE</scope>
    <source>
        <strain evidence="4">CBS 168.71</strain>
    </source>
</reference>
<accession>A0AAE0HBU5</accession>